<dbReference type="Gene3D" id="3.90.1150.10">
    <property type="entry name" value="Aspartate Aminotransferase, domain 1"/>
    <property type="match status" value="1"/>
</dbReference>
<accession>A0A162TYM9</accession>
<keyword evidence="3" id="KW-0663">Pyridoxal phosphate</keyword>
<comment type="cofactor">
    <cofactor evidence="1">
        <name>pyridoxal 5'-phosphate</name>
        <dbReference type="ChEBI" id="CHEBI:597326"/>
    </cofactor>
</comment>
<evidence type="ECO:0000256" key="1">
    <source>
        <dbReference type="ARBA" id="ARBA00001933"/>
    </source>
</evidence>
<evidence type="ECO:0000313" key="5">
    <source>
        <dbReference type="EMBL" id="MBS7823767.1"/>
    </source>
</evidence>
<dbReference type="AlphaFoldDB" id="A0A162TYM9"/>
<dbReference type="InterPro" id="IPR050087">
    <property type="entry name" value="AON_synthase_class-II"/>
</dbReference>
<evidence type="ECO:0000259" key="4">
    <source>
        <dbReference type="Pfam" id="PF00155"/>
    </source>
</evidence>
<evidence type="ECO:0000256" key="3">
    <source>
        <dbReference type="ARBA" id="ARBA00022898"/>
    </source>
</evidence>
<organism evidence="5 6">
    <name type="scientific">Wohlfahrtiimonas chitiniclastica</name>
    <dbReference type="NCBI Taxonomy" id="400946"/>
    <lineage>
        <taxon>Bacteria</taxon>
        <taxon>Pseudomonadati</taxon>
        <taxon>Pseudomonadota</taxon>
        <taxon>Gammaproteobacteria</taxon>
        <taxon>Cardiobacteriales</taxon>
        <taxon>Ignatzschineriaceae</taxon>
        <taxon>Wohlfahrtiimonas</taxon>
    </lineage>
</organism>
<protein>
    <submittedName>
        <fullName evidence="5">8-amino-7-oxononanoate synthase</fullName>
    </submittedName>
</protein>
<feature type="domain" description="Aminotransferase class I/classII large" evidence="4">
    <location>
        <begin position="42"/>
        <end position="380"/>
    </location>
</feature>
<dbReference type="InterPro" id="IPR004839">
    <property type="entry name" value="Aminotransferase_I/II_large"/>
</dbReference>
<proteinExistence type="predicted"/>
<dbReference type="SUPFAM" id="SSF53383">
    <property type="entry name" value="PLP-dependent transferases"/>
    <property type="match status" value="1"/>
</dbReference>
<keyword evidence="2" id="KW-0808">Transferase</keyword>
<reference evidence="5" key="1">
    <citation type="submission" date="2021-03" db="EMBL/GenBank/DDBJ databases">
        <title>Identification and antibiotic profiling of Wohlfahrtiimonas chitiniclastica, an underestimated human pathogen.</title>
        <authorList>
            <person name="Kopf A."/>
            <person name="Bunk B."/>
            <person name="Coldewey S."/>
            <person name="Gunzer F."/>
            <person name="Riedel T."/>
            <person name="Schroettner P."/>
        </authorList>
    </citation>
    <scope>NUCLEOTIDE SEQUENCE</scope>
    <source>
        <strain evidence="5">DSM 100917</strain>
    </source>
</reference>
<dbReference type="InterPro" id="IPR015421">
    <property type="entry name" value="PyrdxlP-dep_Trfase_major"/>
</dbReference>
<dbReference type="InterPro" id="IPR015424">
    <property type="entry name" value="PyrdxlP-dep_Trfase"/>
</dbReference>
<comment type="caution">
    <text evidence="5">The sequence shown here is derived from an EMBL/GenBank/DDBJ whole genome shotgun (WGS) entry which is preliminary data.</text>
</comment>
<dbReference type="RefSeq" id="WP_008314819.1">
    <property type="nucleotide sequence ID" value="NZ_CP115969.1"/>
</dbReference>
<evidence type="ECO:0000256" key="2">
    <source>
        <dbReference type="ARBA" id="ARBA00022679"/>
    </source>
</evidence>
<dbReference type="PANTHER" id="PTHR13693:SF100">
    <property type="entry name" value="8-AMINO-7-OXONONANOATE SYNTHASE"/>
    <property type="match status" value="1"/>
</dbReference>
<evidence type="ECO:0000313" key="6">
    <source>
        <dbReference type="Proteomes" id="UP000680020"/>
    </source>
</evidence>
<dbReference type="PANTHER" id="PTHR13693">
    <property type="entry name" value="CLASS II AMINOTRANSFERASE/8-AMINO-7-OXONONANOATE SYNTHASE"/>
    <property type="match status" value="1"/>
</dbReference>
<dbReference type="EMBL" id="JAGIBU010000001">
    <property type="protein sequence ID" value="MBS7823767.1"/>
    <property type="molecule type" value="Genomic_DNA"/>
</dbReference>
<name>A0A162TYM9_9GAMM</name>
<sequence>MNKWATRIAQTLAERTTLDAYRRRRSMQSLPNNQLVVEGRRYLNFAANDYLGLSHSLPLIAAWQEGAALYGVGSGGSGLVTGYQAPLENLEAKLADWLGYERAIVYPSGFSVNQAVIKALIDKDDWIIADKLSHASLLEAAMLAKGTLKRFVHNDVSALIQQLDKAHEHEAASLVITEGVFSMDGDEAPLKDMATVAEVTPDCLWMVDDAHGIGVNGREGRGTCDAQGVKPDLLIVTFGKAFGLNGAALLCSDAMAEYFTQVSRPLIYSTAISPAHAHALSKAVDLIRKMDAERAHLQALIAHFKKEMAALGIENASNSPIQPVIIGSNEASLRVSDALKSRNIWATAIRPPTVPPNSARIRITLNAAHSFEQVDQLIEAMHHALSR</sequence>
<dbReference type="InterPro" id="IPR015422">
    <property type="entry name" value="PyrdxlP-dep_Trfase_small"/>
</dbReference>
<dbReference type="Pfam" id="PF00155">
    <property type="entry name" value="Aminotran_1_2"/>
    <property type="match status" value="1"/>
</dbReference>
<dbReference type="GO" id="GO:0009102">
    <property type="term" value="P:biotin biosynthetic process"/>
    <property type="evidence" value="ECO:0007669"/>
    <property type="project" value="TreeGrafter"/>
</dbReference>
<gene>
    <name evidence="5" type="ORF">J7561_00955</name>
</gene>
<dbReference type="GO" id="GO:0008710">
    <property type="term" value="F:8-amino-7-oxononanoate synthase activity"/>
    <property type="evidence" value="ECO:0007669"/>
    <property type="project" value="TreeGrafter"/>
</dbReference>
<dbReference type="Gene3D" id="3.40.640.10">
    <property type="entry name" value="Type I PLP-dependent aspartate aminotransferase-like (Major domain)"/>
    <property type="match status" value="1"/>
</dbReference>
<dbReference type="Proteomes" id="UP000680020">
    <property type="component" value="Unassembled WGS sequence"/>
</dbReference>
<dbReference type="GO" id="GO:0030170">
    <property type="term" value="F:pyridoxal phosphate binding"/>
    <property type="evidence" value="ECO:0007669"/>
    <property type="project" value="InterPro"/>
</dbReference>